<dbReference type="RefSeq" id="WP_230868601.1">
    <property type="nucleotide sequence ID" value="NZ_CP046640.1"/>
</dbReference>
<keyword evidence="2" id="KW-1185">Reference proteome</keyword>
<accession>A0A8A7K6Y6</accession>
<reference evidence="1" key="1">
    <citation type="submission" date="2019-12" db="EMBL/GenBank/DDBJ databases">
        <authorList>
            <person name="zhang j."/>
            <person name="sun C.M."/>
        </authorList>
    </citation>
    <scope>NUCLEOTIDE SEQUENCE</scope>
    <source>
        <strain evidence="1">NS-1</strain>
    </source>
</reference>
<protein>
    <submittedName>
        <fullName evidence="1">Uncharacterized protein</fullName>
    </submittedName>
</protein>
<gene>
    <name evidence="1" type="ORF">GM661_02535</name>
</gene>
<evidence type="ECO:0000313" key="2">
    <source>
        <dbReference type="Proteomes" id="UP000665020"/>
    </source>
</evidence>
<dbReference type="Pfam" id="PF20074">
    <property type="entry name" value="DUF6470"/>
    <property type="match status" value="1"/>
</dbReference>
<dbReference type="InterPro" id="IPR045527">
    <property type="entry name" value="DUF6470"/>
</dbReference>
<dbReference type="KEGG" id="ifn:GM661_02535"/>
<dbReference type="Proteomes" id="UP000665020">
    <property type="component" value="Chromosome"/>
</dbReference>
<organism evidence="1 2">
    <name type="scientific">Iocasia fonsfrigidae</name>
    <dbReference type="NCBI Taxonomy" id="2682810"/>
    <lineage>
        <taxon>Bacteria</taxon>
        <taxon>Bacillati</taxon>
        <taxon>Bacillota</taxon>
        <taxon>Clostridia</taxon>
        <taxon>Halanaerobiales</taxon>
        <taxon>Halanaerobiaceae</taxon>
        <taxon>Iocasia</taxon>
    </lineage>
</organism>
<dbReference type="AlphaFoldDB" id="A0A8A7K6Y6"/>
<name>A0A8A7K6Y6_9FIRM</name>
<sequence length="197" mass="22550">MNIPQLKINFTRAQIGMKWIRGSMEIEQNIPQLDIDYGNSRPYQVVGDMEISNPPAEMEIDYTKPLEDLGYRKLYSLINFMSNKAKEKALEGIKEDSRDGDYLGKLELGGNRIAQLARSKLLEEKQEVNVELLPKHPPDIKVKTYPVKVTVDPADIDVESNFAFPKAKIRPDRVKIYLAQKAKLDIELVEHQVNIKV</sequence>
<dbReference type="EMBL" id="CP046640">
    <property type="protein sequence ID" value="QTL96930.1"/>
    <property type="molecule type" value="Genomic_DNA"/>
</dbReference>
<proteinExistence type="predicted"/>
<evidence type="ECO:0000313" key="1">
    <source>
        <dbReference type="EMBL" id="QTL96930.1"/>
    </source>
</evidence>